<feature type="transmembrane region" description="Helical" evidence="1">
    <location>
        <begin position="94"/>
        <end position="114"/>
    </location>
</feature>
<protein>
    <submittedName>
        <fullName evidence="2">Uncharacterized protein</fullName>
    </submittedName>
</protein>
<name>A0ABC8J9Q9_ERUVS</name>
<organism evidence="2 3">
    <name type="scientific">Eruca vesicaria subsp. sativa</name>
    <name type="common">Garden rocket</name>
    <name type="synonym">Eruca sativa</name>
    <dbReference type="NCBI Taxonomy" id="29727"/>
    <lineage>
        <taxon>Eukaryota</taxon>
        <taxon>Viridiplantae</taxon>
        <taxon>Streptophyta</taxon>
        <taxon>Embryophyta</taxon>
        <taxon>Tracheophyta</taxon>
        <taxon>Spermatophyta</taxon>
        <taxon>Magnoliopsida</taxon>
        <taxon>eudicotyledons</taxon>
        <taxon>Gunneridae</taxon>
        <taxon>Pentapetalae</taxon>
        <taxon>rosids</taxon>
        <taxon>malvids</taxon>
        <taxon>Brassicales</taxon>
        <taxon>Brassicaceae</taxon>
        <taxon>Brassiceae</taxon>
        <taxon>Eruca</taxon>
    </lineage>
</organism>
<dbReference type="AlphaFoldDB" id="A0ABC8J9Q9"/>
<evidence type="ECO:0000313" key="3">
    <source>
        <dbReference type="Proteomes" id="UP001642260"/>
    </source>
</evidence>
<feature type="transmembrane region" description="Helical" evidence="1">
    <location>
        <begin position="64"/>
        <end position="82"/>
    </location>
</feature>
<accession>A0ABC8J9Q9</accession>
<proteinExistence type="predicted"/>
<keyword evidence="1" id="KW-0812">Transmembrane</keyword>
<evidence type="ECO:0000256" key="1">
    <source>
        <dbReference type="SAM" id="Phobius"/>
    </source>
</evidence>
<dbReference type="EMBL" id="CAKOAT010078488">
    <property type="protein sequence ID" value="CAH8313338.1"/>
    <property type="molecule type" value="Genomic_DNA"/>
</dbReference>
<keyword evidence="3" id="KW-1185">Reference proteome</keyword>
<reference evidence="2 3" key="1">
    <citation type="submission" date="2022-03" db="EMBL/GenBank/DDBJ databases">
        <authorList>
            <person name="Macdonald S."/>
            <person name="Ahmed S."/>
            <person name="Newling K."/>
        </authorList>
    </citation>
    <scope>NUCLEOTIDE SEQUENCE [LARGE SCALE GENOMIC DNA]</scope>
</reference>
<evidence type="ECO:0000313" key="2">
    <source>
        <dbReference type="EMBL" id="CAH8313338.1"/>
    </source>
</evidence>
<dbReference type="Proteomes" id="UP001642260">
    <property type="component" value="Unassembled WGS sequence"/>
</dbReference>
<feature type="transmembrane region" description="Helical" evidence="1">
    <location>
        <begin position="20"/>
        <end position="43"/>
    </location>
</feature>
<sequence length="142" mass="16520">MALYFLFFSDLFSEQRRFQGLMVSSVGYFLADLGMITWLYTSLGGPEYVKLYFVAKCMSQVSSVGYFLADLGMIVGMITWLYTSLGGPEYVKLYFVAMCMSQMARIVLFIYMFYHVHIHYDQIVKGTYENSRDKTVKKEHFS</sequence>
<comment type="caution">
    <text evidence="2">The sequence shown here is derived from an EMBL/GenBank/DDBJ whole genome shotgun (WGS) entry which is preliminary data.</text>
</comment>
<keyword evidence="1" id="KW-0472">Membrane</keyword>
<gene>
    <name evidence="2" type="ORF">ERUC_LOCUS6762</name>
</gene>
<keyword evidence="1" id="KW-1133">Transmembrane helix</keyword>